<proteinExistence type="inferred from homology"/>
<dbReference type="CDD" id="cd08071">
    <property type="entry name" value="MPN_DUF2466"/>
    <property type="match status" value="1"/>
</dbReference>
<keyword evidence="1" id="KW-0645">Protease</keyword>
<dbReference type="NCBIfam" id="TIGR00608">
    <property type="entry name" value="radc"/>
    <property type="match status" value="1"/>
</dbReference>
<evidence type="ECO:0000256" key="1">
    <source>
        <dbReference type="ARBA" id="ARBA00022670"/>
    </source>
</evidence>
<evidence type="ECO:0000256" key="6">
    <source>
        <dbReference type="RuleBase" id="RU003797"/>
    </source>
</evidence>
<dbReference type="Gene3D" id="3.40.140.10">
    <property type="entry name" value="Cytidine Deaminase, domain 2"/>
    <property type="match status" value="1"/>
</dbReference>
<dbReference type="PATRIC" id="fig|1703770.3.peg.1984"/>
<dbReference type="STRING" id="1703770.AMJ39_05010"/>
<dbReference type="SUPFAM" id="SSF47781">
    <property type="entry name" value="RuvA domain 2-like"/>
    <property type="match status" value="1"/>
</dbReference>
<dbReference type="GO" id="GO:0046872">
    <property type="term" value="F:metal ion binding"/>
    <property type="evidence" value="ECO:0007669"/>
    <property type="project" value="UniProtKB-KW"/>
</dbReference>
<evidence type="ECO:0000313" key="9">
    <source>
        <dbReference type="Proteomes" id="UP000052008"/>
    </source>
</evidence>
<dbReference type="InterPro" id="IPR010994">
    <property type="entry name" value="RuvA_2-like"/>
</dbReference>
<keyword evidence="4" id="KW-0862">Zinc</keyword>
<name>A0A0S7WT98_UNCT6</name>
<comment type="similarity">
    <text evidence="6">Belongs to the UPF0758 family.</text>
</comment>
<dbReference type="GO" id="GO:0006508">
    <property type="term" value="P:proteolysis"/>
    <property type="evidence" value="ECO:0007669"/>
    <property type="project" value="UniProtKB-KW"/>
</dbReference>
<dbReference type="GO" id="GO:0008237">
    <property type="term" value="F:metallopeptidase activity"/>
    <property type="evidence" value="ECO:0007669"/>
    <property type="project" value="UniProtKB-KW"/>
</dbReference>
<evidence type="ECO:0000256" key="4">
    <source>
        <dbReference type="ARBA" id="ARBA00022833"/>
    </source>
</evidence>
<dbReference type="PANTHER" id="PTHR30471">
    <property type="entry name" value="DNA REPAIR PROTEIN RADC"/>
    <property type="match status" value="1"/>
</dbReference>
<dbReference type="InterPro" id="IPR037518">
    <property type="entry name" value="MPN"/>
</dbReference>
<dbReference type="Pfam" id="PF04002">
    <property type="entry name" value="RadC"/>
    <property type="match status" value="1"/>
</dbReference>
<evidence type="ECO:0000256" key="2">
    <source>
        <dbReference type="ARBA" id="ARBA00022723"/>
    </source>
</evidence>
<keyword evidence="2" id="KW-0479">Metal-binding</keyword>
<keyword evidence="3" id="KW-0378">Hydrolase</keyword>
<dbReference type="Pfam" id="PF20582">
    <property type="entry name" value="UPF0758_N"/>
    <property type="match status" value="1"/>
</dbReference>
<dbReference type="Proteomes" id="UP000052008">
    <property type="component" value="Unassembled WGS sequence"/>
</dbReference>
<comment type="caution">
    <text evidence="8">The sequence shown here is derived from an EMBL/GenBank/DDBJ whole genome shotgun (WGS) entry which is preliminary data.</text>
</comment>
<evidence type="ECO:0000256" key="5">
    <source>
        <dbReference type="ARBA" id="ARBA00023049"/>
    </source>
</evidence>
<feature type="domain" description="MPN" evidence="7">
    <location>
        <begin position="116"/>
        <end position="238"/>
    </location>
</feature>
<reference evidence="8 9" key="1">
    <citation type="journal article" date="2015" name="Microbiome">
        <title>Genomic resolution of linkages in carbon, nitrogen, and sulfur cycling among widespread estuary sediment bacteria.</title>
        <authorList>
            <person name="Baker B.J."/>
            <person name="Lazar C.S."/>
            <person name="Teske A.P."/>
            <person name="Dick G.J."/>
        </authorList>
    </citation>
    <scope>NUCLEOTIDE SEQUENCE [LARGE SCALE GENOMIC DNA]</scope>
    <source>
        <strain evidence="8">DG_24</strain>
    </source>
</reference>
<dbReference type="InterPro" id="IPR001405">
    <property type="entry name" value="UPF0758"/>
</dbReference>
<evidence type="ECO:0000259" key="7">
    <source>
        <dbReference type="PROSITE" id="PS50249"/>
    </source>
</evidence>
<organism evidence="8 9">
    <name type="scientific">candidate division TA06 bacterium DG_24</name>
    <dbReference type="NCBI Taxonomy" id="1703770"/>
    <lineage>
        <taxon>Bacteria</taxon>
        <taxon>Bacteria division TA06</taxon>
    </lineage>
</organism>
<gene>
    <name evidence="8" type="ORF">AMJ39_05010</name>
</gene>
<accession>A0A0S7WT98</accession>
<keyword evidence="5" id="KW-0482">Metalloprotease</keyword>
<sequence>MAARGRRRNIRGRNIREWPEEERPRERLLTKGEGALSDSELLAIILRTGDAVGGLSAVELARNLLRRSGGLKGLDTMTATGLVKTKGIGPAKAAQVKAAVELGRRMQSGRLRRGRGFSSSNEVAEHFLPYLRGLRKEVFKILLLDARNRMIREETVSEGSLTASIVHPREVFKAAVEESAASVILVHNHPTGDPTPSKEDRAITRQLVKAGEIMNIKVLDHIIVGDGVYLSFADQGLL</sequence>
<evidence type="ECO:0000313" key="8">
    <source>
        <dbReference type="EMBL" id="KPJ53364.1"/>
    </source>
</evidence>
<dbReference type="InterPro" id="IPR046778">
    <property type="entry name" value="UPF0758_N"/>
</dbReference>
<dbReference type="PANTHER" id="PTHR30471:SF3">
    <property type="entry name" value="UPF0758 PROTEIN YEES-RELATED"/>
    <property type="match status" value="1"/>
</dbReference>
<dbReference type="AlphaFoldDB" id="A0A0S7WT98"/>
<dbReference type="EMBL" id="LIZS01000021">
    <property type="protein sequence ID" value="KPJ53364.1"/>
    <property type="molecule type" value="Genomic_DNA"/>
</dbReference>
<dbReference type="PROSITE" id="PS50249">
    <property type="entry name" value="MPN"/>
    <property type="match status" value="1"/>
</dbReference>
<evidence type="ECO:0000256" key="3">
    <source>
        <dbReference type="ARBA" id="ARBA00022801"/>
    </source>
</evidence>
<dbReference type="InterPro" id="IPR025657">
    <property type="entry name" value="RadC_JAB"/>
</dbReference>
<dbReference type="NCBIfam" id="NF000642">
    <property type="entry name" value="PRK00024.1"/>
    <property type="match status" value="1"/>
</dbReference>
<protein>
    <submittedName>
        <fullName evidence="8">DNA repair protein RadC</fullName>
    </submittedName>
</protein>